<dbReference type="AlphaFoldDB" id="A0A161KCU0"/>
<dbReference type="EMBL" id="CZQE01000114">
    <property type="protein sequence ID" value="CUS44132.1"/>
    <property type="molecule type" value="Genomic_DNA"/>
</dbReference>
<dbReference type="SUPFAM" id="SSF81469">
    <property type="entry name" value="Bacterial aa3 type cytochrome c oxidase subunit IV"/>
    <property type="match status" value="1"/>
</dbReference>
<keyword evidence="1" id="KW-1133">Transmembrane helix</keyword>
<evidence type="ECO:0000313" key="3">
    <source>
        <dbReference type="EMBL" id="CUS44132.1"/>
    </source>
</evidence>
<accession>A0A161KCU0</accession>
<keyword evidence="1" id="KW-0812">Transmembrane</keyword>
<sequence>MAGNGDIKFHEETYHKVIGLLKWGAIACFLIAALVIWLISGK</sequence>
<organism evidence="3">
    <name type="scientific">hydrothermal vent metagenome</name>
    <dbReference type="NCBI Taxonomy" id="652676"/>
    <lineage>
        <taxon>unclassified sequences</taxon>
        <taxon>metagenomes</taxon>
        <taxon>ecological metagenomes</taxon>
    </lineage>
</organism>
<dbReference type="Pfam" id="PF07835">
    <property type="entry name" value="COX4_pro_2"/>
    <property type="match status" value="1"/>
</dbReference>
<reference evidence="3" key="1">
    <citation type="submission" date="2015-10" db="EMBL/GenBank/DDBJ databases">
        <authorList>
            <person name="Gilbert D.G."/>
        </authorList>
    </citation>
    <scope>NUCLEOTIDE SEQUENCE</scope>
</reference>
<evidence type="ECO:0000259" key="2">
    <source>
        <dbReference type="Pfam" id="PF07835"/>
    </source>
</evidence>
<keyword evidence="1" id="KW-0472">Membrane</keyword>
<proteinExistence type="predicted"/>
<evidence type="ECO:0000256" key="1">
    <source>
        <dbReference type="SAM" id="Phobius"/>
    </source>
</evidence>
<name>A0A161KCU0_9ZZZZ</name>
<dbReference type="InterPro" id="IPR012422">
    <property type="entry name" value="Cyt_c_oxidase_su4_bac-aa3"/>
</dbReference>
<protein>
    <recommendedName>
        <fullName evidence="2">Cytochrome c oxidase subunit IV bacterial aa3 type domain-containing protein</fullName>
    </recommendedName>
</protein>
<dbReference type="Gene3D" id="1.20.5.160">
    <property type="entry name" value="Bacterial aa3 type cytochrome c oxidase subunit IV"/>
    <property type="match status" value="1"/>
</dbReference>
<dbReference type="InterPro" id="IPR036596">
    <property type="entry name" value="Cyt-C_aa3_sf"/>
</dbReference>
<feature type="transmembrane region" description="Helical" evidence="1">
    <location>
        <begin position="20"/>
        <end position="39"/>
    </location>
</feature>
<gene>
    <name evidence="3" type="ORF">MGWOODY_Smn340</name>
</gene>
<feature type="domain" description="Cytochrome c oxidase subunit IV bacterial aa3 type" evidence="2">
    <location>
        <begin position="2"/>
        <end position="37"/>
    </location>
</feature>